<reference evidence="3 4" key="1">
    <citation type="submission" date="2015-09" db="EMBL/GenBank/DDBJ databases">
        <title>Heavy metals and arsenic resistance mechanisms in polyextremophilic archaea of the family Ferroplasmaceae.</title>
        <authorList>
            <person name="Bulaev A.G."/>
            <person name="Kanygina A.V."/>
        </authorList>
    </citation>
    <scope>NUCLEOTIDE SEQUENCE [LARGE SCALE GENOMIC DNA]</scope>
    <source>
        <strain evidence="3 4">VT</strain>
    </source>
</reference>
<dbReference type="PIRSF" id="PIRSF006595">
    <property type="entry name" value="UCP006595"/>
    <property type="match status" value="1"/>
</dbReference>
<evidence type="ECO:0000256" key="1">
    <source>
        <dbReference type="ARBA" id="ARBA00010824"/>
    </source>
</evidence>
<dbReference type="OrthoDB" id="24613at2157"/>
<evidence type="ECO:0000313" key="4">
    <source>
        <dbReference type="Proteomes" id="UP000050320"/>
    </source>
</evidence>
<protein>
    <recommendedName>
        <fullName evidence="2">UPF0179 protein AOG54_03920</fullName>
    </recommendedName>
</protein>
<gene>
    <name evidence="3" type="ORF">AOG54_03920</name>
</gene>
<name>A0A0N8VKU7_9ARCH</name>
<dbReference type="EMBL" id="LKBG01000223">
    <property type="protein sequence ID" value="KQB34716.1"/>
    <property type="molecule type" value="Genomic_DNA"/>
</dbReference>
<organism evidence="3 4">
    <name type="scientific">Acidiplasma aeolicum</name>
    <dbReference type="NCBI Taxonomy" id="507754"/>
    <lineage>
        <taxon>Archaea</taxon>
        <taxon>Methanobacteriati</taxon>
        <taxon>Thermoplasmatota</taxon>
        <taxon>Thermoplasmata</taxon>
        <taxon>Thermoplasmatales</taxon>
        <taxon>Ferroplasmaceae</taxon>
        <taxon>Acidiplasma</taxon>
    </lineage>
</organism>
<dbReference type="RefSeq" id="WP_055032504.1">
    <property type="nucleotide sequence ID" value="NZ_LKBG01000223.1"/>
</dbReference>
<accession>A0A0N8VKU7</accession>
<dbReference type="InterPro" id="IPR005369">
    <property type="entry name" value="UPF0179"/>
</dbReference>
<dbReference type="Pfam" id="PF03684">
    <property type="entry name" value="UPF0179"/>
    <property type="match status" value="1"/>
</dbReference>
<proteinExistence type="inferred from homology"/>
<dbReference type="PANTHER" id="PTHR40699:SF1">
    <property type="entry name" value="UPF0179 PROTEIN MJ1627"/>
    <property type="match status" value="1"/>
</dbReference>
<dbReference type="AlphaFoldDB" id="A0A0N8VKU7"/>
<dbReference type="PANTHER" id="PTHR40699">
    <property type="entry name" value="UPF0179 PROTEIN MJ1627"/>
    <property type="match status" value="1"/>
</dbReference>
<comment type="similarity">
    <text evidence="1 2">Belongs to the UPF0179 family.</text>
</comment>
<keyword evidence="4" id="KW-1185">Reference proteome</keyword>
<evidence type="ECO:0000256" key="2">
    <source>
        <dbReference type="HAMAP-Rule" id="MF_00498"/>
    </source>
</evidence>
<dbReference type="Proteomes" id="UP000050320">
    <property type="component" value="Unassembled WGS sequence"/>
</dbReference>
<evidence type="ECO:0000313" key="3">
    <source>
        <dbReference type="EMBL" id="KQB34716.1"/>
    </source>
</evidence>
<comment type="caution">
    <text evidence="3">The sequence shown here is derived from an EMBL/GenBank/DDBJ whole genome shotgun (WGS) entry which is preliminary data.</text>
</comment>
<dbReference type="HAMAP" id="MF_00498">
    <property type="entry name" value="UPF0179"/>
    <property type="match status" value="1"/>
</dbReference>
<sequence length="143" mass="16441">MGKITLIGVDLARKGDVFTFVGPLTGKCDECRIRNVCFNLEEGKRYKIVNVKEQINPCFIFNKNKVSTVEVEEMPNTFNVQYSRHLIDGISLELKSMKCDYITCPFIEKCNLINYKGSKKIVVKKVLGKIKCPKGYDMREVEY</sequence>